<proteinExistence type="predicted"/>
<dbReference type="EMBL" id="CP029186">
    <property type="protein sequence ID" value="AWH84315.1"/>
    <property type="molecule type" value="Genomic_DNA"/>
</dbReference>
<organism evidence="5 6">
    <name type="scientific">Flavobacterium album</name>
    <dbReference type="NCBI Taxonomy" id="2175091"/>
    <lineage>
        <taxon>Bacteria</taxon>
        <taxon>Pseudomonadati</taxon>
        <taxon>Bacteroidota</taxon>
        <taxon>Flavobacteriia</taxon>
        <taxon>Flavobacteriales</taxon>
        <taxon>Flavobacteriaceae</taxon>
        <taxon>Flavobacterium</taxon>
    </lineage>
</organism>
<dbReference type="InterPro" id="IPR046532">
    <property type="entry name" value="DUF6597"/>
</dbReference>
<dbReference type="InterPro" id="IPR018060">
    <property type="entry name" value="HTH_AraC"/>
</dbReference>
<evidence type="ECO:0000256" key="3">
    <source>
        <dbReference type="ARBA" id="ARBA00023163"/>
    </source>
</evidence>
<dbReference type="Pfam" id="PF12833">
    <property type="entry name" value="HTH_18"/>
    <property type="match status" value="1"/>
</dbReference>
<dbReference type="AlphaFoldDB" id="A0A2S1QVA6"/>
<dbReference type="SMART" id="SM00342">
    <property type="entry name" value="HTH_ARAC"/>
    <property type="match status" value="1"/>
</dbReference>
<reference evidence="5 6" key="1">
    <citation type="submission" date="2018-04" db="EMBL/GenBank/DDBJ databases">
        <title>Genome sequencing of Flavobacterium sp. HYN0059.</title>
        <authorList>
            <person name="Yi H."/>
            <person name="Baek C."/>
        </authorList>
    </citation>
    <scope>NUCLEOTIDE SEQUENCE [LARGE SCALE GENOMIC DNA]</scope>
    <source>
        <strain evidence="5 6">HYN0059</strain>
    </source>
</reference>
<evidence type="ECO:0000256" key="1">
    <source>
        <dbReference type="ARBA" id="ARBA00023015"/>
    </source>
</evidence>
<dbReference type="Proteomes" id="UP000244929">
    <property type="component" value="Chromosome"/>
</dbReference>
<dbReference type="PANTHER" id="PTHR46796">
    <property type="entry name" value="HTH-TYPE TRANSCRIPTIONAL ACTIVATOR RHAS-RELATED"/>
    <property type="match status" value="1"/>
</dbReference>
<dbReference type="Gene3D" id="1.10.10.60">
    <property type="entry name" value="Homeodomain-like"/>
    <property type="match status" value="1"/>
</dbReference>
<dbReference type="InterPro" id="IPR050204">
    <property type="entry name" value="AraC_XylS_family_regulators"/>
</dbReference>
<keyword evidence="2" id="KW-0238">DNA-binding</keyword>
<dbReference type="KEGG" id="falb:HYN59_03930"/>
<evidence type="ECO:0000313" key="6">
    <source>
        <dbReference type="Proteomes" id="UP000244929"/>
    </source>
</evidence>
<dbReference type="Pfam" id="PF20240">
    <property type="entry name" value="DUF6597"/>
    <property type="match status" value="1"/>
</dbReference>
<dbReference type="GO" id="GO:0043565">
    <property type="term" value="F:sequence-specific DNA binding"/>
    <property type="evidence" value="ECO:0007669"/>
    <property type="project" value="InterPro"/>
</dbReference>
<gene>
    <name evidence="5" type="ORF">HYN59_03930</name>
</gene>
<evidence type="ECO:0000313" key="5">
    <source>
        <dbReference type="EMBL" id="AWH84315.1"/>
    </source>
</evidence>
<dbReference type="OrthoDB" id="323290at2"/>
<feature type="domain" description="HTH araC/xylS-type" evidence="4">
    <location>
        <begin position="144"/>
        <end position="264"/>
    </location>
</feature>
<evidence type="ECO:0000256" key="2">
    <source>
        <dbReference type="ARBA" id="ARBA00023125"/>
    </source>
</evidence>
<keyword evidence="1" id="KW-0805">Transcription regulation</keyword>
<dbReference type="PROSITE" id="PS01124">
    <property type="entry name" value="HTH_ARAC_FAMILY_2"/>
    <property type="match status" value="1"/>
</dbReference>
<sequence length="276" mass="31439">MNISYREIQPSPELQSYVDCYWMQTFTETAGELSPIQRCLPFGTVELIAHLDDNRCEVLFDGIWHKLPQVFLAGLYRDTVLWRSPGDSRKFGIRLKPEALYSLFKMPASALYNDYTSIDNIGLRQAVSFTDTLIGLATPDQIVARVEAYLKEQLLKNQRESNYFIEAANLMRKAKGGISVEEVSSRLAVSPRQLQRVFRDQVGTSPKTFGRIIRFSNAFKEMQNLEEAGGWAGLSYLLGYSDQAHFIREFKEFSGVIPNLMLHDEGMVFRKTGIAI</sequence>
<protein>
    <recommendedName>
        <fullName evidence="4">HTH araC/xylS-type domain-containing protein</fullName>
    </recommendedName>
</protein>
<keyword evidence="6" id="KW-1185">Reference proteome</keyword>
<keyword evidence="3" id="KW-0804">Transcription</keyword>
<name>A0A2S1QVA6_9FLAO</name>
<dbReference type="GO" id="GO:0003700">
    <property type="term" value="F:DNA-binding transcription factor activity"/>
    <property type="evidence" value="ECO:0007669"/>
    <property type="project" value="InterPro"/>
</dbReference>
<dbReference type="RefSeq" id="WP_108777023.1">
    <property type="nucleotide sequence ID" value="NZ_CP029186.1"/>
</dbReference>
<accession>A0A2S1QVA6</accession>
<evidence type="ECO:0000259" key="4">
    <source>
        <dbReference type="PROSITE" id="PS01124"/>
    </source>
</evidence>